<evidence type="ECO:0000256" key="4">
    <source>
        <dbReference type="PIRSR" id="PIRSR005739-1"/>
    </source>
</evidence>
<dbReference type="GO" id="GO:0032259">
    <property type="term" value="P:methylation"/>
    <property type="evidence" value="ECO:0007669"/>
    <property type="project" value="UniProtKB-KW"/>
</dbReference>
<dbReference type="InterPro" id="IPR036390">
    <property type="entry name" value="WH_DNA-bd_sf"/>
</dbReference>
<evidence type="ECO:0000313" key="6">
    <source>
        <dbReference type="EMBL" id="QIM50646.1"/>
    </source>
</evidence>
<dbReference type="InterPro" id="IPR016461">
    <property type="entry name" value="COMT-like"/>
</dbReference>
<evidence type="ECO:0000256" key="1">
    <source>
        <dbReference type="ARBA" id="ARBA00022603"/>
    </source>
</evidence>
<dbReference type="SUPFAM" id="SSF46785">
    <property type="entry name" value="Winged helix' DNA-binding domain"/>
    <property type="match status" value="1"/>
</dbReference>
<dbReference type="Proteomes" id="UP000503162">
    <property type="component" value="Chromosome"/>
</dbReference>
<dbReference type="InterPro" id="IPR001077">
    <property type="entry name" value="COMT_C"/>
</dbReference>
<evidence type="ECO:0000256" key="2">
    <source>
        <dbReference type="ARBA" id="ARBA00022679"/>
    </source>
</evidence>
<keyword evidence="3" id="KW-0949">S-adenosyl-L-methionine</keyword>
<proteinExistence type="predicted"/>
<feature type="domain" description="Polyketide synthase-like methyltransferase" evidence="5">
    <location>
        <begin position="161"/>
        <end position="385"/>
    </location>
</feature>
<evidence type="ECO:0000313" key="7">
    <source>
        <dbReference type="Proteomes" id="UP000503162"/>
    </source>
</evidence>
<dbReference type="Pfam" id="PF08100">
    <property type="entry name" value="Dimerisation"/>
    <property type="match status" value="1"/>
</dbReference>
<dbReference type="Gene3D" id="1.10.10.10">
    <property type="entry name" value="Winged helix-like DNA-binding domain superfamily/Winged helix DNA-binding domain"/>
    <property type="match status" value="1"/>
</dbReference>
<name>A0A6G8IC86_9BURK</name>
<dbReference type="PIRSF" id="PIRSF005739">
    <property type="entry name" value="O-mtase"/>
    <property type="match status" value="1"/>
</dbReference>
<dbReference type="KEGG" id="hcz:G9Q37_00120"/>
<dbReference type="GO" id="GO:0008171">
    <property type="term" value="F:O-methyltransferase activity"/>
    <property type="evidence" value="ECO:0007669"/>
    <property type="project" value="InterPro"/>
</dbReference>
<dbReference type="EMBL" id="CP049989">
    <property type="protein sequence ID" value="QIM50646.1"/>
    <property type="molecule type" value="Genomic_DNA"/>
</dbReference>
<reference evidence="6 7" key="1">
    <citation type="submission" date="2020-03" db="EMBL/GenBank/DDBJ databases">
        <title>Hydrogenophaga sp. nov. isolated from cyanobacterial mat.</title>
        <authorList>
            <person name="Thorat V."/>
            <person name="Kirdat K."/>
            <person name="Tiwarekar B."/>
            <person name="Costa E.D."/>
            <person name="Yadav A."/>
        </authorList>
    </citation>
    <scope>NUCLEOTIDE SEQUENCE [LARGE SCALE GENOMIC DNA]</scope>
    <source>
        <strain evidence="6 7">BA0156</strain>
    </source>
</reference>
<protein>
    <submittedName>
        <fullName evidence="6">Methyltransferase domain-containing protein</fullName>
    </submittedName>
</protein>
<dbReference type="RefSeq" id="WP_166222797.1">
    <property type="nucleotide sequence ID" value="NZ_CP049989.1"/>
</dbReference>
<dbReference type="AlphaFoldDB" id="A0A6G8IC86"/>
<dbReference type="SMART" id="SM00828">
    <property type="entry name" value="PKS_MT"/>
    <property type="match status" value="1"/>
</dbReference>
<keyword evidence="1 6" id="KW-0489">Methyltransferase</keyword>
<keyword evidence="2 6" id="KW-0808">Transferase</keyword>
<dbReference type="Gene3D" id="3.40.50.150">
    <property type="entry name" value="Vaccinia Virus protein VP39"/>
    <property type="match status" value="1"/>
</dbReference>
<dbReference type="PANTHER" id="PTHR43712">
    <property type="entry name" value="PUTATIVE (AFU_ORTHOLOGUE AFUA_4G14580)-RELATED"/>
    <property type="match status" value="1"/>
</dbReference>
<sequence>MFRWRDAWRRWRNQRLSDPAFRERAMASWWGRRAARRSAARLFDVVAGFVYSQVLSACVELDLFERLRGGPVAAERLAAETGLDPAAMQRLLGAGVAIGLFEPTSDGRLALGPLGAPLVGNAAVLALVRHHGAFYADLAEPLALLRRAPGGGRVAAQWPYAGHAQPQALDGASVSAYTELMAASQPLVAQLLLDSHPFERAQRLLDVGGGSGRFLMAAARRAPGLELHLFDLPAVVARAAPALAAAGLADRVRLHGGDFLRDPLPQGMDTATLVRVLHDHDDPEALALLRRVHAALAPGGVLLVAEPMAGTAGAAGMADAYLDLYLWAMGQGATRSAARIGELLAAAGFEAVRECPTALPLQARVLRAHKAGLSNNRSEVGVKTS</sequence>
<dbReference type="GO" id="GO:0046983">
    <property type="term" value="F:protein dimerization activity"/>
    <property type="evidence" value="ECO:0007669"/>
    <property type="project" value="InterPro"/>
</dbReference>
<gene>
    <name evidence="6" type="ORF">G9Q37_00120</name>
</gene>
<accession>A0A6G8IC86</accession>
<keyword evidence="7" id="KW-1185">Reference proteome</keyword>
<dbReference type="SUPFAM" id="SSF53335">
    <property type="entry name" value="S-adenosyl-L-methionine-dependent methyltransferases"/>
    <property type="match status" value="1"/>
</dbReference>
<evidence type="ECO:0000256" key="3">
    <source>
        <dbReference type="ARBA" id="ARBA00022691"/>
    </source>
</evidence>
<dbReference type="InterPro" id="IPR036388">
    <property type="entry name" value="WH-like_DNA-bd_sf"/>
</dbReference>
<organism evidence="6 7">
    <name type="scientific">Hydrogenophaga crocea</name>
    <dbReference type="NCBI Taxonomy" id="2716225"/>
    <lineage>
        <taxon>Bacteria</taxon>
        <taxon>Pseudomonadati</taxon>
        <taxon>Pseudomonadota</taxon>
        <taxon>Betaproteobacteria</taxon>
        <taxon>Burkholderiales</taxon>
        <taxon>Comamonadaceae</taxon>
        <taxon>Hydrogenophaga</taxon>
    </lineage>
</organism>
<dbReference type="InterPro" id="IPR029063">
    <property type="entry name" value="SAM-dependent_MTases_sf"/>
</dbReference>
<feature type="active site" description="Proton acceptor" evidence="4">
    <location>
        <position position="278"/>
    </location>
</feature>
<dbReference type="Pfam" id="PF00891">
    <property type="entry name" value="Methyltransf_2"/>
    <property type="match status" value="1"/>
</dbReference>
<evidence type="ECO:0000259" key="5">
    <source>
        <dbReference type="SMART" id="SM00828"/>
    </source>
</evidence>
<dbReference type="InterPro" id="IPR012967">
    <property type="entry name" value="COMT_dimerisation"/>
</dbReference>
<dbReference type="CDD" id="cd02440">
    <property type="entry name" value="AdoMet_MTases"/>
    <property type="match status" value="1"/>
</dbReference>
<dbReference type="PANTHER" id="PTHR43712:SF2">
    <property type="entry name" value="O-METHYLTRANSFERASE CICE"/>
    <property type="match status" value="1"/>
</dbReference>
<dbReference type="InterPro" id="IPR020803">
    <property type="entry name" value="MeTfrase_dom"/>
</dbReference>